<reference evidence="2 4" key="1">
    <citation type="journal article" date="2005" name="Nature">
        <title>Genome sequence, comparative analysis and haplotype structure of the domestic dog.</title>
        <authorList>
            <consortium name="Broad Sequencing Platform"/>
            <person name="Lindblad-Toh K."/>
            <person name="Wade C.M."/>
            <person name="Mikkelsen T.S."/>
            <person name="Karlsson E.K."/>
            <person name="Jaffe D.B."/>
            <person name="Kamal M."/>
            <person name="Clamp M."/>
            <person name="Chang J.L."/>
            <person name="Kulbokas E.J. III"/>
            <person name="Zody M.C."/>
            <person name="Mauceli E."/>
            <person name="Xie X."/>
            <person name="Breen M."/>
            <person name="Wayne R.K."/>
            <person name="Ostrander E.A."/>
            <person name="Ponting C.P."/>
            <person name="Galibert F."/>
            <person name="Smith D.R."/>
            <person name="DeJong P.J."/>
            <person name="Kirkness E."/>
            <person name="Alvarez P."/>
            <person name="Biagi T."/>
            <person name="Brockman W."/>
            <person name="Butler J."/>
            <person name="Chin C.W."/>
            <person name="Cook A."/>
            <person name="Cuff J."/>
            <person name="Daly M.J."/>
            <person name="DeCaprio D."/>
            <person name="Gnerre S."/>
            <person name="Grabherr M."/>
            <person name="Kellis M."/>
            <person name="Kleber M."/>
            <person name="Bardeleben C."/>
            <person name="Goodstadt L."/>
            <person name="Heger A."/>
            <person name="Hitte C."/>
            <person name="Kim L."/>
            <person name="Koepfli K.P."/>
            <person name="Parker H.G."/>
            <person name="Pollinger J.P."/>
            <person name="Searle S.M."/>
            <person name="Sutter N.B."/>
            <person name="Thomas R."/>
            <person name="Webber C."/>
            <person name="Baldwin J."/>
            <person name="Abebe A."/>
            <person name="Abouelleil A."/>
            <person name="Aftuck L."/>
            <person name="Ait-Zahra M."/>
            <person name="Aldredge T."/>
            <person name="Allen N."/>
            <person name="An P."/>
            <person name="Anderson S."/>
            <person name="Antoine C."/>
            <person name="Arachchi H."/>
            <person name="Aslam A."/>
            <person name="Ayotte L."/>
            <person name="Bachantsang P."/>
            <person name="Barry A."/>
            <person name="Bayul T."/>
            <person name="Benamara M."/>
            <person name="Berlin A."/>
            <person name="Bessette D."/>
            <person name="Blitshteyn B."/>
            <person name="Bloom T."/>
            <person name="Blye J."/>
            <person name="Boguslavskiy L."/>
            <person name="Bonnet C."/>
            <person name="Boukhgalter B."/>
            <person name="Brown A."/>
            <person name="Cahill P."/>
            <person name="Calixte N."/>
            <person name="Camarata J."/>
            <person name="Cheshatsang Y."/>
            <person name="Chu J."/>
            <person name="Citroen M."/>
            <person name="Collymore A."/>
            <person name="Cooke P."/>
            <person name="Dawoe T."/>
            <person name="Daza R."/>
            <person name="Decktor K."/>
            <person name="DeGray S."/>
            <person name="Dhargay N."/>
            <person name="Dooley K."/>
            <person name="Dooley K."/>
            <person name="Dorje P."/>
            <person name="Dorjee K."/>
            <person name="Dorris L."/>
            <person name="Duffey N."/>
            <person name="Dupes A."/>
            <person name="Egbiremolen O."/>
            <person name="Elong R."/>
            <person name="Falk J."/>
            <person name="Farina A."/>
            <person name="Faro S."/>
            <person name="Ferguson D."/>
            <person name="Ferreira P."/>
            <person name="Fisher S."/>
            <person name="FitzGerald M."/>
            <person name="Foley K."/>
            <person name="Foley C."/>
            <person name="Franke A."/>
            <person name="Friedrich D."/>
            <person name="Gage D."/>
            <person name="Garber M."/>
            <person name="Gearin G."/>
            <person name="Giannoukos G."/>
            <person name="Goode T."/>
            <person name="Goyette A."/>
            <person name="Graham J."/>
            <person name="Grandbois E."/>
            <person name="Gyaltsen K."/>
            <person name="Hafez N."/>
            <person name="Hagopian D."/>
            <person name="Hagos B."/>
            <person name="Hall J."/>
            <person name="Healy C."/>
            <person name="Hegarty R."/>
            <person name="Honan T."/>
            <person name="Horn A."/>
            <person name="Houde N."/>
            <person name="Hughes L."/>
            <person name="Hunnicutt L."/>
            <person name="Husby M."/>
            <person name="Jester B."/>
            <person name="Jones C."/>
            <person name="Kamat A."/>
            <person name="Kanga B."/>
            <person name="Kells C."/>
            <person name="Khazanovich D."/>
            <person name="Kieu A.C."/>
            <person name="Kisner P."/>
            <person name="Kumar M."/>
            <person name="Lance K."/>
            <person name="Landers T."/>
            <person name="Lara M."/>
            <person name="Lee W."/>
            <person name="Leger J.P."/>
            <person name="Lennon N."/>
            <person name="Leuper L."/>
            <person name="LeVine S."/>
            <person name="Liu J."/>
            <person name="Liu X."/>
            <person name="Lokyitsang Y."/>
            <person name="Lokyitsang T."/>
            <person name="Lui A."/>
            <person name="Macdonald J."/>
            <person name="Major J."/>
            <person name="Marabella R."/>
            <person name="Maru K."/>
            <person name="Matthews C."/>
            <person name="McDonough S."/>
            <person name="Mehta T."/>
            <person name="Meldrim J."/>
            <person name="Melnikov A."/>
            <person name="Meneus L."/>
            <person name="Mihalev A."/>
            <person name="Mihova T."/>
            <person name="Miller K."/>
            <person name="Mittelman R."/>
            <person name="Mlenga V."/>
            <person name="Mulrain L."/>
            <person name="Munson G."/>
            <person name="Navidi A."/>
            <person name="Naylor J."/>
            <person name="Nguyen T."/>
            <person name="Nguyen N."/>
            <person name="Nguyen C."/>
            <person name="Nguyen T."/>
            <person name="Nicol R."/>
            <person name="Norbu N."/>
            <person name="Norbu C."/>
            <person name="Novod N."/>
            <person name="Nyima T."/>
            <person name="Olandt P."/>
            <person name="O'Neill B."/>
            <person name="O'Neill K."/>
            <person name="Osman S."/>
            <person name="Oyono L."/>
            <person name="Patti C."/>
            <person name="Perrin D."/>
            <person name="Phunkhang P."/>
            <person name="Pierre F."/>
            <person name="Priest M."/>
            <person name="Rachupka A."/>
            <person name="Raghuraman S."/>
            <person name="Rameau R."/>
            <person name="Ray V."/>
            <person name="Raymond C."/>
            <person name="Rege F."/>
            <person name="Rise C."/>
            <person name="Rogers J."/>
            <person name="Rogov P."/>
            <person name="Sahalie J."/>
            <person name="Settipalli S."/>
            <person name="Sharpe T."/>
            <person name="Shea T."/>
            <person name="Sheehan M."/>
            <person name="Sherpa N."/>
            <person name="Shi J."/>
            <person name="Shih D."/>
            <person name="Sloan J."/>
            <person name="Smith C."/>
            <person name="Sparrow T."/>
            <person name="Stalker J."/>
            <person name="Stange-Thomann N."/>
            <person name="Stavropoulos S."/>
            <person name="Stone C."/>
            <person name="Stone S."/>
            <person name="Sykes S."/>
            <person name="Tchuinga P."/>
            <person name="Tenzing P."/>
            <person name="Tesfaye S."/>
            <person name="Thoulutsang D."/>
            <person name="Thoulutsang Y."/>
            <person name="Topham K."/>
            <person name="Topping I."/>
            <person name="Tsamla T."/>
            <person name="Vassiliev H."/>
            <person name="Venkataraman V."/>
            <person name="Vo A."/>
            <person name="Wangchuk T."/>
            <person name="Wangdi T."/>
            <person name="Weiand M."/>
            <person name="Wilkinson J."/>
            <person name="Wilson A."/>
            <person name="Yadav S."/>
            <person name="Yang S."/>
            <person name="Yang X."/>
            <person name="Young G."/>
            <person name="Yu Q."/>
            <person name="Zainoun J."/>
            <person name="Zembek L."/>
            <person name="Zimmer A."/>
            <person name="Lander E.S."/>
        </authorList>
    </citation>
    <scope>NUCLEOTIDE SEQUENCE [LARGE SCALE GENOMIC DNA]</scope>
    <source>
        <strain evidence="2">Boxer</strain>
    </source>
</reference>
<evidence type="ECO:0000256" key="1">
    <source>
        <dbReference type="SAM" id="SignalP"/>
    </source>
</evidence>
<keyword evidence="1" id="KW-0732">Signal</keyword>
<feature type="signal peptide" evidence="1">
    <location>
        <begin position="1"/>
        <end position="18"/>
    </location>
</feature>
<evidence type="ECO:0000313" key="5">
    <source>
        <dbReference type="Proteomes" id="UP000694542"/>
    </source>
</evidence>
<organism evidence="3 5">
    <name type="scientific">Canis lupus familiaris</name>
    <name type="common">Dog</name>
    <name type="synonym">Canis familiaris</name>
    <dbReference type="NCBI Taxonomy" id="9615"/>
    <lineage>
        <taxon>Eukaryota</taxon>
        <taxon>Metazoa</taxon>
        <taxon>Chordata</taxon>
        <taxon>Craniata</taxon>
        <taxon>Vertebrata</taxon>
        <taxon>Euteleostomi</taxon>
        <taxon>Mammalia</taxon>
        <taxon>Eutheria</taxon>
        <taxon>Laurasiatheria</taxon>
        <taxon>Carnivora</taxon>
        <taxon>Caniformia</taxon>
        <taxon>Canidae</taxon>
        <taxon>Canis</taxon>
    </lineage>
</organism>
<dbReference type="Ensembl" id="ENSCAFT00000094427.1">
    <property type="protein sequence ID" value="ENSCAFP00000069634.1"/>
    <property type="gene ID" value="ENSCAFG00000055150.1"/>
</dbReference>
<evidence type="ECO:0000313" key="2">
    <source>
        <dbReference type="Ensembl" id="ENSCAFP00000069634.1"/>
    </source>
</evidence>
<evidence type="ECO:0000313" key="4">
    <source>
        <dbReference type="Proteomes" id="UP000002254"/>
    </source>
</evidence>
<proteinExistence type="predicted"/>
<name>A0A8C0TPJ5_CANLF</name>
<reference evidence="3" key="2">
    <citation type="submission" date="2018-10" db="EMBL/GenBank/DDBJ databases">
        <title>De novo assembly of a Great Dane genome.</title>
        <authorList>
            <person name="Kidd J.M."/>
            <person name="Pendleton A.L."/>
            <person name="Shen F."/>
            <person name="Emery S."/>
        </authorList>
    </citation>
    <scope>NUCLEOTIDE SEQUENCE [LARGE SCALE GENOMIC DNA]</scope>
    <source>
        <strain evidence="3">Great Dane</strain>
    </source>
</reference>
<feature type="chain" id="PRO_5044674009" evidence="1">
    <location>
        <begin position="19"/>
        <end position="89"/>
    </location>
</feature>
<dbReference type="Proteomes" id="UP000002254">
    <property type="component" value="Chromosome 24"/>
</dbReference>
<dbReference type="Ensembl" id="ENSCAFT00040046151.1">
    <property type="protein sequence ID" value="ENSCAFP00040040278.1"/>
    <property type="gene ID" value="ENSCAFG00040024766.1"/>
</dbReference>
<protein>
    <submittedName>
        <fullName evidence="3">Uncharacterized protein</fullName>
    </submittedName>
</protein>
<dbReference type="Proteomes" id="UP000694542">
    <property type="component" value="Chromosome 24"/>
</dbReference>
<accession>A0A8C0TPJ5</accession>
<sequence>MFILNILSLIIPILLTRGSLTLGEQKVLGYTQLRKATNTVGPLWSSTTQLRPRKTSHQTALTTLNILYVYIHFSTHSSPNTSYWPTVEF</sequence>
<evidence type="ECO:0000313" key="3">
    <source>
        <dbReference type="Ensembl" id="ENSCAFP00040040278.1"/>
    </source>
</evidence>
<dbReference type="AlphaFoldDB" id="A0A8C0TPJ5"/>
<reference evidence="3" key="3">
    <citation type="submission" date="2025-05" db="UniProtKB">
        <authorList>
            <consortium name="Ensembl"/>
        </authorList>
    </citation>
    <scope>IDENTIFICATION</scope>
</reference>